<dbReference type="Gene3D" id="1.20.58.670">
    <property type="entry name" value="Dsl1p vesicle tethering complex, Tip20p subunit, domain D"/>
    <property type="match status" value="1"/>
</dbReference>
<dbReference type="InterPro" id="IPR042044">
    <property type="entry name" value="EXOC6PINT-1/Sec15/Tip20_C_dom2"/>
</dbReference>
<proteinExistence type="inferred from homology"/>
<dbReference type="PANTHER" id="PTHR13520">
    <property type="entry name" value="RAD50-INTERACTING PROTEIN 1 RINT-1"/>
    <property type="match status" value="1"/>
</dbReference>
<dbReference type="InterPro" id="IPR007528">
    <property type="entry name" value="RINT1_Tip20"/>
</dbReference>
<gene>
    <name evidence="2" type="ORF">FSP39_010285</name>
</gene>
<dbReference type="GO" id="GO:0060628">
    <property type="term" value="P:regulation of ER to Golgi vesicle-mediated transport"/>
    <property type="evidence" value="ECO:0007669"/>
    <property type="project" value="TreeGrafter"/>
</dbReference>
<comment type="caution">
    <text evidence="2">The sequence shown here is derived from an EMBL/GenBank/DDBJ whole genome shotgun (WGS) entry which is preliminary data.</text>
</comment>
<reference evidence="2" key="1">
    <citation type="submission" date="2019-08" db="EMBL/GenBank/DDBJ databases">
        <title>The improved chromosome-level genome for the pearl oyster Pinctada fucata martensii using PacBio sequencing and Hi-C.</title>
        <authorList>
            <person name="Zheng Z."/>
        </authorList>
    </citation>
    <scope>NUCLEOTIDE SEQUENCE</scope>
    <source>
        <strain evidence="2">ZZ-2019</strain>
        <tissue evidence="2">Adductor muscle</tissue>
    </source>
</reference>
<name>A0AA89C122_PINIB</name>
<accession>A0AA89C122</accession>
<comment type="similarity">
    <text evidence="1">Belongs to the RINT1 family.</text>
</comment>
<dbReference type="GO" id="GO:0006888">
    <property type="term" value="P:endoplasmic reticulum to Golgi vesicle-mediated transport"/>
    <property type="evidence" value="ECO:0007669"/>
    <property type="project" value="InterPro"/>
</dbReference>
<evidence type="ECO:0000313" key="3">
    <source>
        <dbReference type="Proteomes" id="UP001186944"/>
    </source>
</evidence>
<dbReference type="Pfam" id="PF04437">
    <property type="entry name" value="RINT1_TIP1"/>
    <property type="match status" value="1"/>
</dbReference>
<evidence type="ECO:0000256" key="1">
    <source>
        <dbReference type="ARBA" id="ARBA00061158"/>
    </source>
</evidence>
<dbReference type="GO" id="GO:0070939">
    <property type="term" value="C:Dsl1/NZR complex"/>
    <property type="evidence" value="ECO:0007669"/>
    <property type="project" value="InterPro"/>
</dbReference>
<dbReference type="Gene3D" id="1.20.58.1420">
    <property type="entry name" value="Dsl1p vesicle tethering complex, Tip20p subunit, domain B"/>
    <property type="match status" value="1"/>
</dbReference>
<dbReference type="PANTHER" id="PTHR13520:SF0">
    <property type="entry name" value="RAD50-INTERACTING PROTEIN 1"/>
    <property type="match status" value="1"/>
</dbReference>
<dbReference type="InterPro" id="IPR042042">
    <property type="entry name" value="Tip20p_domB"/>
</dbReference>
<dbReference type="AlphaFoldDB" id="A0AA89C122"/>
<dbReference type="GO" id="GO:0006890">
    <property type="term" value="P:retrograde vesicle-mediated transport, Golgi to endoplasmic reticulum"/>
    <property type="evidence" value="ECO:0007669"/>
    <property type="project" value="InterPro"/>
</dbReference>
<dbReference type="FunFam" id="1.20.58.670:FF:000003">
    <property type="entry name" value="RAD50-interacting protein 1"/>
    <property type="match status" value="1"/>
</dbReference>
<evidence type="ECO:0008006" key="4">
    <source>
        <dbReference type="Google" id="ProtNLM"/>
    </source>
</evidence>
<protein>
    <recommendedName>
        <fullName evidence="4">RAD50-interacting protein 1</fullName>
    </recommendedName>
</protein>
<dbReference type="EMBL" id="VSWD01000010">
    <property type="protein sequence ID" value="KAK3090237.1"/>
    <property type="molecule type" value="Genomic_DNA"/>
</dbReference>
<dbReference type="PROSITE" id="PS51386">
    <property type="entry name" value="RINT1_TIP20"/>
    <property type="match status" value="1"/>
</dbReference>
<evidence type="ECO:0000313" key="2">
    <source>
        <dbReference type="EMBL" id="KAK3090237.1"/>
    </source>
</evidence>
<sequence>MAAPVDEDDSHSLAVNLLNVKFGSDVKSLRQLKELYEYTKHEMSTLEKQLSLASSEVPTEVDTALRNAKTTQRSVQNLHERSQTLRHEVLDHVRAHQSLVDHASKLTNQIQHLQMYNQYLSMVAKVENISSEIQTALLTDNFSSAVDGFSHMTSIYGQMQDTKCRHLLKFTQDTVIFWFKILKDKIASEFESVLKLVGWPLIATSIKSPPLQTAEVKVKMETLFMQLLHLQLPERLYAEVTSSNLTIQSQTINVKPLLLPLDLMVRPLKKRFRYHFYGNKQTNSLGKPEWYFSQVLSWIRDHSTFLDERIQPLLRKAGQEFVDAKIEFMRGLVIVVMEKVASDLSLVMEDEAFFSHLIDETIFFDRELHGSFGYPKGMPSCMDVLTIDEVFEKWLITENKFAGEKVDVMLSSPSAWLSQYKDITDVDDLKVPECGEGFITLMSTITDRYKYLPSPTHRLKFLQLQLELLEDFRIRLVQVMKEVTLNPLGDMFCAILNAVHFVTEVLKDWSNLVFFLQLQYYNVTDGQDYTRSMNRSDLELQDSSITSETEIPSELCCAVESTVFDEVIDLYSKLEEEMLKNLINHVFMDVQARSQQYRKDRWMTLPFNKELAGQGLSNSACEMLLVLKDHLCTIQEALSKPLFTLVWQRLAEKLSTFILNEVVLQNRFNDGGALQIQFDMTRNLFPLFGEYTHKPESYFREVKEACILLTLKVGSAILLKDVISDKSGAAKHSTESETALQDVGIYTLKPQTALNVINSRTNLAVG</sequence>
<dbReference type="Proteomes" id="UP001186944">
    <property type="component" value="Unassembled WGS sequence"/>
</dbReference>
<organism evidence="2 3">
    <name type="scientific">Pinctada imbricata</name>
    <name type="common">Atlantic pearl-oyster</name>
    <name type="synonym">Pinctada martensii</name>
    <dbReference type="NCBI Taxonomy" id="66713"/>
    <lineage>
        <taxon>Eukaryota</taxon>
        <taxon>Metazoa</taxon>
        <taxon>Spiralia</taxon>
        <taxon>Lophotrochozoa</taxon>
        <taxon>Mollusca</taxon>
        <taxon>Bivalvia</taxon>
        <taxon>Autobranchia</taxon>
        <taxon>Pteriomorphia</taxon>
        <taxon>Pterioida</taxon>
        <taxon>Pterioidea</taxon>
        <taxon>Pteriidae</taxon>
        <taxon>Pinctada</taxon>
    </lineage>
</organism>
<keyword evidence="3" id="KW-1185">Reference proteome</keyword>